<feature type="compositionally biased region" description="Basic and acidic residues" evidence="7">
    <location>
        <begin position="1"/>
        <end position="14"/>
    </location>
</feature>
<evidence type="ECO:0000256" key="6">
    <source>
        <dbReference type="RuleBase" id="RU363132"/>
    </source>
</evidence>
<keyword evidence="10" id="KW-1185">Reference proteome</keyword>
<protein>
    <recommendedName>
        <fullName evidence="6">Reticulon-like protein</fullName>
    </recommendedName>
</protein>
<dbReference type="GO" id="GO:0009617">
    <property type="term" value="P:response to bacterium"/>
    <property type="evidence" value="ECO:0007669"/>
    <property type="project" value="InterPro"/>
</dbReference>
<dbReference type="InterPro" id="IPR003388">
    <property type="entry name" value="Reticulon"/>
</dbReference>
<accession>A0A9Q1L1G2</accession>
<evidence type="ECO:0000256" key="4">
    <source>
        <dbReference type="ARBA" id="ARBA00022989"/>
    </source>
</evidence>
<keyword evidence="5 6" id="KW-0472">Membrane</keyword>
<dbReference type="EMBL" id="JAKOGI010000003">
    <property type="protein sequence ID" value="KAJ8452748.1"/>
    <property type="molecule type" value="Genomic_DNA"/>
</dbReference>
<comment type="subcellular location">
    <subcellularLocation>
        <location evidence="1 6">Endoplasmic reticulum membrane</location>
        <topology evidence="1 6">Multi-pass membrane protein</topology>
    </subcellularLocation>
</comment>
<gene>
    <name evidence="9" type="ORF">Cgig2_005084</name>
</gene>
<evidence type="ECO:0000256" key="3">
    <source>
        <dbReference type="ARBA" id="ARBA00022824"/>
    </source>
</evidence>
<feature type="compositionally biased region" description="Basic and acidic residues" evidence="7">
    <location>
        <begin position="65"/>
        <end position="77"/>
    </location>
</feature>
<dbReference type="PROSITE" id="PS50845">
    <property type="entry name" value="RETICULON"/>
    <property type="match status" value="1"/>
</dbReference>
<evidence type="ECO:0000313" key="9">
    <source>
        <dbReference type="EMBL" id="KAJ8452748.1"/>
    </source>
</evidence>
<name>A0A9Q1L1G2_9CARY</name>
<dbReference type="AlphaFoldDB" id="A0A9Q1L1G2"/>
<keyword evidence="4 6" id="KW-1133">Transmembrane helix</keyword>
<evidence type="ECO:0000256" key="1">
    <source>
        <dbReference type="ARBA" id="ARBA00004477"/>
    </source>
</evidence>
<comment type="caution">
    <text evidence="9">The sequence shown here is derived from an EMBL/GenBank/DDBJ whole genome shotgun (WGS) entry which is preliminary data.</text>
</comment>
<feature type="transmembrane region" description="Helical" evidence="6">
    <location>
        <begin position="133"/>
        <end position="154"/>
    </location>
</feature>
<sequence length="277" mass="30919">MSEHGEESIMEKIYGRSHRRSSSSSSSSGSDSEGEKRSKHKNKPESAHVPPPEVVPDEPEMSAPDPHHPPPHHDSSNKNKIYRLFGRERPVHKVLGGGKVADVCLWRNKKVSGNVIGAATVIWFLFELLEYHLLTLACHVLIITLGVLYVWSNASSFINKDPPHIPDVHIPEKALMQVATVLTVEINKGLAVLRSIASGKDLKKFFGVCIFLSCSVVGKICMWTFVLLLTLPMLYEKYEDQVDAMAEMALKELKKQYAVVDAKVLSKMPSIKEKKLK</sequence>
<feature type="domain" description="Reticulon" evidence="8">
    <location>
        <begin position="100"/>
        <end position="277"/>
    </location>
</feature>
<dbReference type="Proteomes" id="UP001153076">
    <property type="component" value="Unassembled WGS sequence"/>
</dbReference>
<dbReference type="PANTHER" id="PTHR10994">
    <property type="entry name" value="RETICULON"/>
    <property type="match status" value="1"/>
</dbReference>
<evidence type="ECO:0000256" key="7">
    <source>
        <dbReference type="SAM" id="MobiDB-lite"/>
    </source>
</evidence>
<reference evidence="9" key="1">
    <citation type="submission" date="2022-04" db="EMBL/GenBank/DDBJ databases">
        <title>Carnegiea gigantea Genome sequencing and assembly v2.</title>
        <authorList>
            <person name="Copetti D."/>
            <person name="Sanderson M.J."/>
            <person name="Burquez A."/>
            <person name="Wojciechowski M.F."/>
        </authorList>
    </citation>
    <scope>NUCLEOTIDE SEQUENCE</scope>
    <source>
        <strain evidence="9">SGP5-SGP5p</strain>
        <tissue evidence="9">Aerial part</tissue>
    </source>
</reference>
<evidence type="ECO:0000313" key="10">
    <source>
        <dbReference type="Proteomes" id="UP001153076"/>
    </source>
</evidence>
<evidence type="ECO:0000256" key="5">
    <source>
        <dbReference type="ARBA" id="ARBA00023136"/>
    </source>
</evidence>
<keyword evidence="3 6" id="KW-0256">Endoplasmic reticulum</keyword>
<dbReference type="InterPro" id="IPR045064">
    <property type="entry name" value="Reticulon-like"/>
</dbReference>
<dbReference type="Pfam" id="PF02453">
    <property type="entry name" value="Reticulon"/>
    <property type="match status" value="1"/>
</dbReference>
<feature type="region of interest" description="Disordered" evidence="7">
    <location>
        <begin position="1"/>
        <end position="78"/>
    </location>
</feature>
<dbReference type="PANTHER" id="PTHR10994:SF193">
    <property type="entry name" value="RETICULON-LIKE PROTEIN"/>
    <property type="match status" value="1"/>
</dbReference>
<evidence type="ECO:0000256" key="2">
    <source>
        <dbReference type="ARBA" id="ARBA00022692"/>
    </source>
</evidence>
<keyword evidence="2 6" id="KW-0812">Transmembrane</keyword>
<feature type="transmembrane region" description="Helical" evidence="6">
    <location>
        <begin position="205"/>
        <end position="235"/>
    </location>
</feature>
<proteinExistence type="predicted"/>
<dbReference type="OrthoDB" id="567788at2759"/>
<organism evidence="9 10">
    <name type="scientific">Carnegiea gigantea</name>
    <dbReference type="NCBI Taxonomy" id="171969"/>
    <lineage>
        <taxon>Eukaryota</taxon>
        <taxon>Viridiplantae</taxon>
        <taxon>Streptophyta</taxon>
        <taxon>Embryophyta</taxon>
        <taxon>Tracheophyta</taxon>
        <taxon>Spermatophyta</taxon>
        <taxon>Magnoliopsida</taxon>
        <taxon>eudicotyledons</taxon>
        <taxon>Gunneridae</taxon>
        <taxon>Pentapetalae</taxon>
        <taxon>Caryophyllales</taxon>
        <taxon>Cactineae</taxon>
        <taxon>Cactaceae</taxon>
        <taxon>Cactoideae</taxon>
        <taxon>Echinocereeae</taxon>
        <taxon>Carnegiea</taxon>
    </lineage>
</organism>
<evidence type="ECO:0000259" key="8">
    <source>
        <dbReference type="PROSITE" id="PS50845"/>
    </source>
</evidence>
<feature type="compositionally biased region" description="Low complexity" evidence="7">
    <location>
        <begin position="22"/>
        <end position="31"/>
    </location>
</feature>
<dbReference type="GO" id="GO:0005789">
    <property type="term" value="C:endoplasmic reticulum membrane"/>
    <property type="evidence" value="ECO:0007669"/>
    <property type="project" value="UniProtKB-SubCell"/>
</dbReference>